<organism evidence="2 3">
    <name type="scientific">Algoriphagus machipongonensis</name>
    <dbReference type="NCBI Taxonomy" id="388413"/>
    <lineage>
        <taxon>Bacteria</taxon>
        <taxon>Pseudomonadati</taxon>
        <taxon>Bacteroidota</taxon>
        <taxon>Cytophagia</taxon>
        <taxon>Cytophagales</taxon>
        <taxon>Cyclobacteriaceae</taxon>
        <taxon>Algoriphagus</taxon>
    </lineage>
</organism>
<gene>
    <name evidence="2" type="ORF">ALPR1_21173</name>
</gene>
<evidence type="ECO:0000259" key="1">
    <source>
        <dbReference type="Pfam" id="PF00535"/>
    </source>
</evidence>
<dbReference type="PANTHER" id="PTHR22916:SF3">
    <property type="entry name" value="UDP-GLCNAC:BETAGAL BETA-1,3-N-ACETYLGLUCOSAMINYLTRANSFERASE-LIKE PROTEIN 1"/>
    <property type="match status" value="1"/>
</dbReference>
<dbReference type="PANTHER" id="PTHR22916">
    <property type="entry name" value="GLYCOSYLTRANSFERASE"/>
    <property type="match status" value="1"/>
</dbReference>
<protein>
    <submittedName>
        <fullName evidence="2">Exopolysaccharide biosynthesis protein, sugar transferase</fullName>
    </submittedName>
</protein>
<dbReference type="SUPFAM" id="SSF53448">
    <property type="entry name" value="Nucleotide-diphospho-sugar transferases"/>
    <property type="match status" value="1"/>
</dbReference>
<dbReference type="Proteomes" id="UP000003919">
    <property type="component" value="Unassembled WGS sequence"/>
</dbReference>
<dbReference type="InterPro" id="IPR001173">
    <property type="entry name" value="Glyco_trans_2-like"/>
</dbReference>
<keyword evidence="2" id="KW-0808">Transferase</keyword>
<dbReference type="Gene3D" id="3.90.550.10">
    <property type="entry name" value="Spore Coat Polysaccharide Biosynthesis Protein SpsA, Chain A"/>
    <property type="match status" value="1"/>
</dbReference>
<name>E2RUE2_9BACT</name>
<sequence length="335" mass="39784">MYLEECLDSVLAQSYSNWECIIVDDHSTDDSWNIIESFSKRNKRFQAYQRPSYLPKGGNVCRKFALSRSKGTHILFLDSDDVLMPFCLAQRIQKIEENQYLDFWAFSTALFQEKVSDAKFLWNIDHEKESDLTRFLRMDALWQTSGAIYERTFLIHLNGLNSSRMFWQDYELHLKALISTENYRKFFDLPPDVFIRDGDKSSLSRSTPFTADIDILKERIEFLEEIINFATENGKDFSPKEFHSIFSFQYFLILQLFLKHGEFSLFKEKWKLYAYQKKISFHAYLKGYYIAAKLKLSNRLKSVTIRPNRKQKIDFPDFLILDKIEIGKHPIKFQS</sequence>
<dbReference type="GO" id="GO:0016758">
    <property type="term" value="F:hexosyltransferase activity"/>
    <property type="evidence" value="ECO:0007669"/>
    <property type="project" value="UniProtKB-ARBA"/>
</dbReference>
<evidence type="ECO:0000313" key="3">
    <source>
        <dbReference type="Proteomes" id="UP000003919"/>
    </source>
</evidence>
<keyword evidence="3" id="KW-1185">Reference proteome</keyword>
<dbReference type="CDD" id="cd00761">
    <property type="entry name" value="Glyco_tranf_GTA_type"/>
    <property type="match status" value="1"/>
</dbReference>
<dbReference type="eggNOG" id="COG1216">
    <property type="taxonomic scope" value="Bacteria"/>
</dbReference>
<comment type="caution">
    <text evidence="2">The sequence shown here is derived from an EMBL/GenBank/DDBJ whole genome shotgun (WGS) entry which is preliminary data.</text>
</comment>
<dbReference type="STRING" id="388413.ALPR1_21173"/>
<reference evidence="2 3" key="1">
    <citation type="journal article" date="2011" name="J. Bacteriol.">
        <title>Complete genome sequence of Algoriphagus sp. PR1, bacterial prey of a colony-forming choanoflagellate.</title>
        <authorList>
            <person name="Alegado R.A."/>
            <person name="Ferriera S."/>
            <person name="Nusbaum C."/>
            <person name="Young S.K."/>
            <person name="Zeng Q."/>
            <person name="Imamovic A."/>
            <person name="Fairclough S.R."/>
            <person name="King N."/>
        </authorList>
    </citation>
    <scope>NUCLEOTIDE SEQUENCE [LARGE SCALE GENOMIC DNA]</scope>
    <source>
        <strain evidence="2 3">PR1</strain>
    </source>
</reference>
<dbReference type="Pfam" id="PF00535">
    <property type="entry name" value="Glycos_transf_2"/>
    <property type="match status" value="1"/>
</dbReference>
<feature type="domain" description="Glycosyltransferase 2-like" evidence="1">
    <location>
        <begin position="2"/>
        <end position="120"/>
    </location>
</feature>
<accession>E2RUE2</accession>
<dbReference type="HOGENOM" id="CLU_025996_25_1_10"/>
<dbReference type="EMBL" id="AAXU02000001">
    <property type="protein sequence ID" value="EFQ79229.1"/>
    <property type="molecule type" value="Genomic_DNA"/>
</dbReference>
<dbReference type="AlphaFoldDB" id="E2RUE2"/>
<evidence type="ECO:0000313" key="2">
    <source>
        <dbReference type="EMBL" id="EFQ79229.1"/>
    </source>
</evidence>
<dbReference type="InterPro" id="IPR029044">
    <property type="entry name" value="Nucleotide-diphossugar_trans"/>
</dbReference>
<proteinExistence type="predicted"/>